<feature type="compositionally biased region" description="Polar residues" evidence="2">
    <location>
        <begin position="62"/>
        <end position="76"/>
    </location>
</feature>
<keyword evidence="1" id="KW-0175">Coiled coil</keyword>
<feature type="compositionally biased region" description="Polar residues" evidence="2">
    <location>
        <begin position="15"/>
        <end position="25"/>
    </location>
</feature>
<feature type="coiled-coil region" evidence="1">
    <location>
        <begin position="184"/>
        <end position="211"/>
    </location>
</feature>
<accession>A0A9W8X435</accession>
<organism evidence="3 4">
    <name type="scientific">Didymella glomerata</name>
    <dbReference type="NCBI Taxonomy" id="749621"/>
    <lineage>
        <taxon>Eukaryota</taxon>
        <taxon>Fungi</taxon>
        <taxon>Dikarya</taxon>
        <taxon>Ascomycota</taxon>
        <taxon>Pezizomycotina</taxon>
        <taxon>Dothideomycetes</taxon>
        <taxon>Pleosporomycetidae</taxon>
        <taxon>Pleosporales</taxon>
        <taxon>Pleosporineae</taxon>
        <taxon>Didymellaceae</taxon>
        <taxon>Didymella</taxon>
    </lineage>
</organism>
<dbReference type="EMBL" id="JAPEUV010000016">
    <property type="protein sequence ID" value="KAJ4340502.1"/>
    <property type="molecule type" value="Genomic_DNA"/>
</dbReference>
<comment type="caution">
    <text evidence="3">The sequence shown here is derived from an EMBL/GenBank/DDBJ whole genome shotgun (WGS) entry which is preliminary data.</text>
</comment>
<keyword evidence="4" id="KW-1185">Reference proteome</keyword>
<proteinExistence type="predicted"/>
<feature type="compositionally biased region" description="Pro residues" evidence="2">
    <location>
        <begin position="477"/>
        <end position="487"/>
    </location>
</feature>
<feature type="compositionally biased region" description="Basic and acidic residues" evidence="2">
    <location>
        <begin position="455"/>
        <end position="471"/>
    </location>
</feature>
<feature type="region of interest" description="Disordered" evidence="2">
    <location>
        <begin position="444"/>
        <end position="495"/>
    </location>
</feature>
<name>A0A9W8X435_9PLEO</name>
<feature type="region of interest" description="Disordered" evidence="2">
    <location>
        <begin position="319"/>
        <end position="370"/>
    </location>
</feature>
<evidence type="ECO:0000313" key="3">
    <source>
        <dbReference type="EMBL" id="KAJ4340502.1"/>
    </source>
</evidence>
<feature type="compositionally biased region" description="Low complexity" evidence="2">
    <location>
        <begin position="46"/>
        <end position="59"/>
    </location>
</feature>
<feature type="region of interest" description="Disordered" evidence="2">
    <location>
        <begin position="1"/>
        <end position="76"/>
    </location>
</feature>
<sequence>MDRRRRGSSAASKSLPSRQLASITDTLAKASQRRDEEAKRARRPSRTSTATTNSASPKKLTASVQRAISGHGQQTPVTMYLRGGGDEGNSDPYHTPCLEQWEKAEGVRQERKEFENMVKGKGPDDPEREQMVECLLARSNPAKMSTQKEVLREGLEAEEEKVGEDEQIVIREREIDDFKELVLEEEEDMELEDCESRLRQLEEEMREGLRARAKDWAQSIRSEFPTQTNHAALFNNPEEEKAGLACLEEEIFEHLVAPIEARDAKDMEAATASIGSEEVDEGNKKSKPAESPGDSAMALLSDEHKDEHALPAIPQLRGAEEDDQDAEHHETPLATTKKAKEAQREATALAAAAAEEEEEEEEERNRKIRDDHKEMTKRVALWDIVREATVIRDEGRMTREKAGRTSGLARDEAFECIRASEEARDCERVEAAHWLRRQMLPNGTENADEAVTNKSAEEELRRLKSRPEAERSYLLPPASPPDSPPPSYAASEKEVADGNTIDAVMRGGIRGGHATPLYDDPGVLHAELASLRETVHLPEAEIDDTVHVADDLRQMLAEFDRPARSTHATADISNDPRAMLEELLTLSAPGPQELRSPTSEDFEEEDDDDISALRARLERLTLPARSVTPTPAPVGLDEGRVETAIADGLPPEAIPCVVVLELELSDCEWAVAQGWTRCLFSSSLDSYEAQKEKETAVTHAEEALQKTIDSVMKVEQDNHRKDEERKLQRRLIVSNLAASSEAEEVERQFWQYRYDIVNITMLPDRDPLKRTQTAHVDFSGRKTAVQASFTSGQVYGLIFDVKLAVPVE</sequence>
<dbReference type="SUPFAM" id="SSF54928">
    <property type="entry name" value="RNA-binding domain, RBD"/>
    <property type="match status" value="1"/>
</dbReference>
<dbReference type="AlphaFoldDB" id="A0A9W8X435"/>
<gene>
    <name evidence="3" type="ORF">N0V87_002487</name>
</gene>
<dbReference type="Proteomes" id="UP001140562">
    <property type="component" value="Unassembled WGS sequence"/>
</dbReference>
<reference evidence="3" key="1">
    <citation type="submission" date="2022-10" db="EMBL/GenBank/DDBJ databases">
        <title>Tapping the CABI collections for fungal endophytes: first genome assemblies for Collariella, Neodidymelliopsis, Ascochyta clinopodiicola, Didymella pomorum, Didymosphaeria variabile, Neocosmospora piperis and Neocucurbitaria cava.</title>
        <authorList>
            <person name="Hill R."/>
        </authorList>
    </citation>
    <scope>NUCLEOTIDE SEQUENCE</scope>
    <source>
        <strain evidence="3">IMI 360193</strain>
    </source>
</reference>
<feature type="region of interest" description="Disordered" evidence="2">
    <location>
        <begin position="586"/>
        <end position="607"/>
    </location>
</feature>
<dbReference type="GO" id="GO:0003676">
    <property type="term" value="F:nucleic acid binding"/>
    <property type="evidence" value="ECO:0007669"/>
    <property type="project" value="InterPro"/>
</dbReference>
<dbReference type="InterPro" id="IPR035979">
    <property type="entry name" value="RBD_domain_sf"/>
</dbReference>
<evidence type="ECO:0000313" key="4">
    <source>
        <dbReference type="Proteomes" id="UP001140562"/>
    </source>
</evidence>
<dbReference type="Gene3D" id="3.30.70.330">
    <property type="match status" value="1"/>
</dbReference>
<evidence type="ECO:0008006" key="5">
    <source>
        <dbReference type="Google" id="ProtNLM"/>
    </source>
</evidence>
<evidence type="ECO:0000256" key="2">
    <source>
        <dbReference type="SAM" id="MobiDB-lite"/>
    </source>
</evidence>
<protein>
    <recommendedName>
        <fullName evidence="5">RRM domain-containing protein</fullName>
    </recommendedName>
</protein>
<evidence type="ECO:0000256" key="1">
    <source>
        <dbReference type="SAM" id="Coils"/>
    </source>
</evidence>
<dbReference type="OrthoDB" id="3796937at2759"/>
<feature type="region of interest" description="Disordered" evidence="2">
    <location>
        <begin position="267"/>
        <end position="297"/>
    </location>
</feature>
<dbReference type="InterPro" id="IPR012677">
    <property type="entry name" value="Nucleotide-bd_a/b_plait_sf"/>
</dbReference>